<keyword evidence="12" id="KW-1185">Reference proteome</keyword>
<feature type="region of interest" description="Disordered" evidence="9">
    <location>
        <begin position="1"/>
        <end position="34"/>
    </location>
</feature>
<sequence length="92" mass="9332">MKIDAASKASAAYAPQAKSARREEPARAQAGSEKVAINPLSGQLQAAAAEPAFDAAKVDAIRAAISAGEYLVNAEAIADGLIATARDLIGRP</sequence>
<keyword evidence="5" id="KW-0805">Transcription regulation</keyword>
<evidence type="ECO:0000313" key="11">
    <source>
        <dbReference type="EMBL" id="NDV14218.1"/>
    </source>
</evidence>
<evidence type="ECO:0000256" key="2">
    <source>
        <dbReference type="ARBA" id="ARBA00017823"/>
    </source>
</evidence>
<dbReference type="InterPro" id="IPR007412">
    <property type="entry name" value="FlgM"/>
</dbReference>
<dbReference type="Pfam" id="PF04316">
    <property type="entry name" value="FlgM"/>
    <property type="match status" value="1"/>
</dbReference>
<dbReference type="GO" id="GO:0044781">
    <property type="term" value="P:bacterial-type flagellum organization"/>
    <property type="evidence" value="ECO:0007669"/>
    <property type="project" value="UniProtKB-KW"/>
</dbReference>
<dbReference type="RefSeq" id="WP_163317878.1">
    <property type="nucleotide sequence ID" value="NZ_JAAGAA010000018.1"/>
</dbReference>
<evidence type="ECO:0000256" key="9">
    <source>
        <dbReference type="SAM" id="MobiDB-lite"/>
    </source>
</evidence>
<evidence type="ECO:0000256" key="4">
    <source>
        <dbReference type="ARBA" id="ARBA00022795"/>
    </source>
</evidence>
<dbReference type="InterPro" id="IPR031316">
    <property type="entry name" value="FlgM_C"/>
</dbReference>
<dbReference type="InterPro" id="IPR035890">
    <property type="entry name" value="Anti-sigma-28_factor_FlgM_sf"/>
</dbReference>
<comment type="similarity">
    <text evidence="1">Belongs to the FlgM family.</text>
</comment>
<evidence type="ECO:0000256" key="8">
    <source>
        <dbReference type="ARBA" id="ARBA00030117"/>
    </source>
</evidence>
<comment type="function">
    <text evidence="7">Responsible for the coupling of flagellin expression to flagellar assembly by preventing expression of the flagellin genes when a component of the middle class of proteins is defective. It negatively regulates flagellar genes by inhibiting the activity of FliA by directly binding to FliA.</text>
</comment>
<protein>
    <recommendedName>
        <fullName evidence="2">Negative regulator of flagellin synthesis</fullName>
    </recommendedName>
    <alternativeName>
        <fullName evidence="8">Anti-sigma-28 factor</fullName>
    </alternativeName>
</protein>
<accession>A0A6B2KVP7</accession>
<comment type="caution">
    <text evidence="11">The sequence shown here is derived from an EMBL/GenBank/DDBJ whole genome shotgun (WGS) entry which is preliminary data.</text>
</comment>
<keyword evidence="11" id="KW-0966">Cell projection</keyword>
<proteinExistence type="inferred from homology"/>
<evidence type="ECO:0000259" key="10">
    <source>
        <dbReference type="Pfam" id="PF04316"/>
    </source>
</evidence>
<dbReference type="NCBIfam" id="TIGR03824">
    <property type="entry name" value="FlgM_jcvi"/>
    <property type="match status" value="1"/>
</dbReference>
<dbReference type="GO" id="GO:0045892">
    <property type="term" value="P:negative regulation of DNA-templated transcription"/>
    <property type="evidence" value="ECO:0007669"/>
    <property type="project" value="InterPro"/>
</dbReference>
<dbReference type="EMBL" id="JAAGAA010000018">
    <property type="protein sequence ID" value="NDV14218.1"/>
    <property type="molecule type" value="Genomic_DNA"/>
</dbReference>
<keyword evidence="4" id="KW-1005">Bacterial flagellum biogenesis</keyword>
<feature type="compositionally biased region" description="Low complexity" evidence="9">
    <location>
        <begin position="1"/>
        <end position="18"/>
    </location>
</feature>
<keyword evidence="11" id="KW-0282">Flagellum</keyword>
<evidence type="ECO:0000256" key="5">
    <source>
        <dbReference type="ARBA" id="ARBA00023015"/>
    </source>
</evidence>
<gene>
    <name evidence="11" type="primary">flgM</name>
    <name evidence="11" type="ORF">GZH52_15720</name>
</gene>
<evidence type="ECO:0000256" key="1">
    <source>
        <dbReference type="ARBA" id="ARBA00005322"/>
    </source>
</evidence>
<keyword evidence="11" id="KW-0969">Cilium</keyword>
<dbReference type="Proteomes" id="UP000482578">
    <property type="component" value="Unassembled WGS sequence"/>
</dbReference>
<keyword evidence="3" id="KW-0678">Repressor</keyword>
<dbReference type="AlphaFoldDB" id="A0A6B2KVP7"/>
<dbReference type="SUPFAM" id="SSF101498">
    <property type="entry name" value="Anti-sigma factor FlgM"/>
    <property type="match status" value="1"/>
</dbReference>
<reference evidence="11 12" key="1">
    <citation type="submission" date="2020-02" db="EMBL/GenBank/DDBJ databases">
        <authorList>
            <person name="Yang Z."/>
        </authorList>
    </citation>
    <scope>NUCLEOTIDE SEQUENCE [LARGE SCALE GENOMIC DNA]</scope>
    <source>
        <strain evidence="11 12">HX-7-9</strain>
    </source>
</reference>
<evidence type="ECO:0000256" key="7">
    <source>
        <dbReference type="ARBA" id="ARBA00024739"/>
    </source>
</evidence>
<evidence type="ECO:0000256" key="3">
    <source>
        <dbReference type="ARBA" id="ARBA00022491"/>
    </source>
</evidence>
<organism evidence="11 12">
    <name type="scientific">Crenobacter caeni</name>
    <dbReference type="NCBI Taxonomy" id="2705474"/>
    <lineage>
        <taxon>Bacteria</taxon>
        <taxon>Pseudomonadati</taxon>
        <taxon>Pseudomonadota</taxon>
        <taxon>Betaproteobacteria</taxon>
        <taxon>Neisseriales</taxon>
        <taxon>Neisseriaceae</taxon>
        <taxon>Crenobacter</taxon>
    </lineage>
</organism>
<evidence type="ECO:0000256" key="6">
    <source>
        <dbReference type="ARBA" id="ARBA00023163"/>
    </source>
</evidence>
<feature type="domain" description="Anti-sigma-28 factor FlgM C-terminal" evidence="10">
    <location>
        <begin position="35"/>
        <end position="82"/>
    </location>
</feature>
<keyword evidence="6" id="KW-0804">Transcription</keyword>
<name>A0A6B2KVP7_9NEIS</name>
<evidence type="ECO:0000313" key="12">
    <source>
        <dbReference type="Proteomes" id="UP000482578"/>
    </source>
</evidence>